<evidence type="ECO:0000256" key="1">
    <source>
        <dbReference type="ARBA" id="ARBA00009500"/>
    </source>
</evidence>
<dbReference type="InterPro" id="IPR042178">
    <property type="entry name" value="Serpin_sf_1"/>
</dbReference>
<organism evidence="4 5">
    <name type="scientific">Cocos nucifera</name>
    <name type="common">Coconut palm</name>
    <dbReference type="NCBI Taxonomy" id="13894"/>
    <lineage>
        <taxon>Eukaryota</taxon>
        <taxon>Viridiplantae</taxon>
        <taxon>Streptophyta</taxon>
        <taxon>Embryophyta</taxon>
        <taxon>Tracheophyta</taxon>
        <taxon>Spermatophyta</taxon>
        <taxon>Magnoliopsida</taxon>
        <taxon>Liliopsida</taxon>
        <taxon>Arecaceae</taxon>
        <taxon>Arecoideae</taxon>
        <taxon>Cocoseae</taxon>
        <taxon>Attaleinae</taxon>
        <taxon>Cocos</taxon>
    </lineage>
</organism>
<dbReference type="OrthoDB" id="1063785at2759"/>
<dbReference type="PANTHER" id="PTHR11461:SF203">
    <property type="entry name" value="SERPIN-Z12-RELATED"/>
    <property type="match status" value="1"/>
</dbReference>
<dbReference type="InterPro" id="IPR036186">
    <property type="entry name" value="Serpin_sf"/>
</dbReference>
<feature type="domain" description="Serpin" evidence="3">
    <location>
        <begin position="1"/>
        <end position="355"/>
    </location>
</feature>
<sequence length="362" mass="39820">MAATGSNFVFSPLSIRAGLSLTAVGSKGETLEQMLSFLGSPTLADLNSAAAQLLGSVSGENGATAGPRLSFVNGVWVEQSLELKTAFQEVAASVYGAIAKSVDLENRAEEVSIEVNDWLKKKTDGLIKNLIPETAVDDATRLLIANALCFKGFWSYPFESSQTRYEEFHLLNGSTIQVPFMRSREDQFISSYDGFKVLKLPYEGSYKDWRRFSMLIFLPHKKDGLNELTTKFVSDTNFINRHIPTRPVEVGKFGIPKFKISFGFEASAALKGLGLESPFTTKADFHEMFSNGHPDQQLFVSSMLHEAAIEVDEEGTLAAAATDPIMDFQADHPFVFVIREEVTGSSLFFGHVVHPSLADHQV</sequence>
<comment type="similarity">
    <text evidence="1 2">Belongs to the serpin family.</text>
</comment>
<evidence type="ECO:0000313" key="5">
    <source>
        <dbReference type="Proteomes" id="UP000797356"/>
    </source>
</evidence>
<dbReference type="CDD" id="cd02043">
    <property type="entry name" value="serpinP_plants"/>
    <property type="match status" value="1"/>
</dbReference>
<dbReference type="InterPro" id="IPR042185">
    <property type="entry name" value="Serpin_sf_2"/>
</dbReference>
<dbReference type="PROSITE" id="PS00284">
    <property type="entry name" value="SERPIN"/>
    <property type="match status" value="1"/>
</dbReference>
<keyword evidence="5" id="KW-1185">Reference proteome</keyword>
<dbReference type="SMART" id="SM00093">
    <property type="entry name" value="SERPIN"/>
    <property type="match status" value="1"/>
</dbReference>
<dbReference type="SUPFAM" id="SSF56574">
    <property type="entry name" value="Serpins"/>
    <property type="match status" value="1"/>
</dbReference>
<dbReference type="Gene3D" id="3.30.497.10">
    <property type="entry name" value="Antithrombin, subunit I, domain 2"/>
    <property type="match status" value="1"/>
</dbReference>
<dbReference type="Gene3D" id="2.30.39.10">
    <property type="entry name" value="Alpha-1-antitrypsin, domain 1"/>
    <property type="match status" value="1"/>
</dbReference>
<name>A0A8K0IFZ0_COCNU</name>
<gene>
    <name evidence="4" type="ORF">COCNU_07G012000</name>
</gene>
<comment type="caution">
    <text evidence="4">The sequence shown here is derived from an EMBL/GenBank/DDBJ whole genome shotgun (WGS) entry which is preliminary data.</text>
</comment>
<dbReference type="Proteomes" id="UP000797356">
    <property type="component" value="Chromosome 7"/>
</dbReference>
<dbReference type="Pfam" id="PF00079">
    <property type="entry name" value="Serpin"/>
    <property type="match status" value="1"/>
</dbReference>
<accession>A0A8K0IFZ0</accession>
<reference evidence="4" key="2">
    <citation type="submission" date="2019-07" db="EMBL/GenBank/DDBJ databases">
        <authorList>
            <person name="Yang Y."/>
            <person name="Bocs S."/>
            <person name="Baudouin L."/>
        </authorList>
    </citation>
    <scope>NUCLEOTIDE SEQUENCE</scope>
    <source>
        <tissue evidence="4">Spear leaf of Hainan Tall coconut</tissue>
    </source>
</reference>
<dbReference type="InterPro" id="IPR023796">
    <property type="entry name" value="Serpin_dom"/>
</dbReference>
<evidence type="ECO:0000256" key="2">
    <source>
        <dbReference type="RuleBase" id="RU000411"/>
    </source>
</evidence>
<dbReference type="EMBL" id="CM017878">
    <property type="protein sequence ID" value="KAG1355088.1"/>
    <property type="molecule type" value="Genomic_DNA"/>
</dbReference>
<proteinExistence type="inferred from homology"/>
<evidence type="ECO:0000259" key="3">
    <source>
        <dbReference type="SMART" id="SM00093"/>
    </source>
</evidence>
<dbReference type="AlphaFoldDB" id="A0A8K0IFZ0"/>
<reference evidence="4" key="1">
    <citation type="journal article" date="2017" name="Gigascience">
        <title>The genome draft of coconut (Cocos nucifera).</title>
        <authorList>
            <person name="Xiao Y."/>
            <person name="Xu P."/>
            <person name="Fan H."/>
            <person name="Baudouin L."/>
            <person name="Xia W."/>
            <person name="Bocs S."/>
            <person name="Xu J."/>
            <person name="Li Q."/>
            <person name="Guo A."/>
            <person name="Zhou L."/>
            <person name="Li J."/>
            <person name="Wu Y."/>
            <person name="Ma Z."/>
            <person name="Armero A."/>
            <person name="Issali A.E."/>
            <person name="Liu N."/>
            <person name="Peng M."/>
            <person name="Yang Y."/>
        </authorList>
    </citation>
    <scope>NUCLEOTIDE SEQUENCE</scope>
    <source>
        <tissue evidence="4">Spear leaf of Hainan Tall coconut</tissue>
    </source>
</reference>
<dbReference type="GO" id="GO:0005615">
    <property type="term" value="C:extracellular space"/>
    <property type="evidence" value="ECO:0007669"/>
    <property type="project" value="InterPro"/>
</dbReference>
<protein>
    <submittedName>
        <fullName evidence="4">Serpin-Z1B</fullName>
    </submittedName>
</protein>
<dbReference type="InterPro" id="IPR023795">
    <property type="entry name" value="Serpin_CS"/>
</dbReference>
<dbReference type="PANTHER" id="PTHR11461">
    <property type="entry name" value="SERINE PROTEASE INHIBITOR, SERPIN"/>
    <property type="match status" value="1"/>
</dbReference>
<dbReference type="GO" id="GO:0004867">
    <property type="term" value="F:serine-type endopeptidase inhibitor activity"/>
    <property type="evidence" value="ECO:0007669"/>
    <property type="project" value="InterPro"/>
</dbReference>
<dbReference type="InterPro" id="IPR000215">
    <property type="entry name" value="Serpin_fam"/>
</dbReference>
<evidence type="ECO:0000313" key="4">
    <source>
        <dbReference type="EMBL" id="KAG1355088.1"/>
    </source>
</evidence>